<comment type="caution">
    <text evidence="1">The sequence shown here is derived from an EMBL/GenBank/DDBJ whole genome shotgun (WGS) entry which is preliminary data.</text>
</comment>
<gene>
    <name evidence="1" type="ORF">PHAVU_L004443</name>
</gene>
<accession>A0ACC3P0P0</accession>
<evidence type="ECO:0000313" key="1">
    <source>
        <dbReference type="EMBL" id="KAK6646046.1"/>
    </source>
</evidence>
<evidence type="ECO:0000313" key="2">
    <source>
        <dbReference type="Proteomes" id="UP000000226"/>
    </source>
</evidence>
<keyword evidence="2" id="KW-1185">Reference proteome</keyword>
<protein>
    <submittedName>
        <fullName evidence="1">Uncharacterized protein</fullName>
    </submittedName>
</protein>
<proteinExistence type="predicted"/>
<organism evidence="1 2">
    <name type="scientific">Phaseolus vulgaris</name>
    <name type="common">Kidney bean</name>
    <name type="synonym">French bean</name>
    <dbReference type="NCBI Taxonomy" id="3885"/>
    <lineage>
        <taxon>Eukaryota</taxon>
        <taxon>Viridiplantae</taxon>
        <taxon>Streptophyta</taxon>
        <taxon>Embryophyta</taxon>
        <taxon>Tracheophyta</taxon>
        <taxon>Spermatophyta</taxon>
        <taxon>Magnoliopsida</taxon>
        <taxon>eudicotyledons</taxon>
        <taxon>Gunneridae</taxon>
        <taxon>Pentapetalae</taxon>
        <taxon>rosids</taxon>
        <taxon>fabids</taxon>
        <taxon>Fabales</taxon>
        <taxon>Fabaceae</taxon>
        <taxon>Papilionoideae</taxon>
        <taxon>50 kb inversion clade</taxon>
        <taxon>NPAAA clade</taxon>
        <taxon>indigoferoid/millettioid clade</taxon>
        <taxon>Phaseoleae</taxon>
        <taxon>Phaseolus</taxon>
    </lineage>
</organism>
<name>A0ACC3P0P0_PHAVU</name>
<sequence>MESRTSAGREPSGSLSVSRWSPKKEQIAILESFYKQGIRTPNTEQIKEITSRLSAYGHIQGKNVFYWFQNHKARQRQKQKQQCIAYSNSFLHASQPIGQTVVCAPFYPQQCGMNFYPQPGKIVPAGGVIETVVPFGMLKMCDVQQKQLQQRVQTGYNYSISDSKTLTLFPLHPTGILEEKTTNQVSSHASLVSVDVTDTCHGSLSVVEDSRPEKQQFLDFLTF</sequence>
<dbReference type="Proteomes" id="UP000000226">
    <property type="component" value="Unassembled WGS sequence"/>
</dbReference>
<reference evidence="1" key="1">
    <citation type="submission" date="2023-07" db="EMBL/GenBank/DDBJ databases">
        <title>WGS assembly of Phaseolus vulgaris.</title>
        <authorList>
            <person name="Schmutz J."/>
            <person name="Mcclean P."/>
            <person name="Shu S."/>
            <person name="Cregan P."/>
            <person name="Rokhsar D."/>
            <person name="Jackson S."/>
        </authorList>
    </citation>
    <scope>NUCLEOTIDE SEQUENCE</scope>
</reference>
<dbReference type="EMBL" id="MU967757">
    <property type="protein sequence ID" value="KAK6646046.1"/>
    <property type="molecule type" value="Genomic_DNA"/>
</dbReference>